<feature type="compositionally biased region" description="Basic and acidic residues" evidence="7">
    <location>
        <begin position="57"/>
        <end position="94"/>
    </location>
</feature>
<dbReference type="InterPro" id="IPR050291">
    <property type="entry name" value="CDF_Transporter"/>
</dbReference>
<dbReference type="GO" id="GO:0005886">
    <property type="term" value="C:plasma membrane"/>
    <property type="evidence" value="ECO:0007669"/>
    <property type="project" value="TreeGrafter"/>
</dbReference>
<organism evidence="11 12">
    <name type="scientific">Rhodococcus jostii</name>
    <dbReference type="NCBI Taxonomy" id="132919"/>
    <lineage>
        <taxon>Bacteria</taxon>
        <taxon>Bacillati</taxon>
        <taxon>Actinomycetota</taxon>
        <taxon>Actinomycetes</taxon>
        <taxon>Mycobacteriales</taxon>
        <taxon>Nocardiaceae</taxon>
        <taxon>Rhodococcus</taxon>
    </lineage>
</organism>
<dbReference type="Pfam" id="PF16916">
    <property type="entry name" value="ZT_dimer"/>
    <property type="match status" value="1"/>
</dbReference>
<dbReference type="GO" id="GO:0015093">
    <property type="term" value="F:ferrous iron transmembrane transporter activity"/>
    <property type="evidence" value="ECO:0007669"/>
    <property type="project" value="TreeGrafter"/>
</dbReference>
<dbReference type="GO" id="GO:0015086">
    <property type="term" value="F:cadmium ion transmembrane transporter activity"/>
    <property type="evidence" value="ECO:0007669"/>
    <property type="project" value="TreeGrafter"/>
</dbReference>
<comment type="subcellular location">
    <subcellularLocation>
        <location evidence="1">Membrane</location>
        <topology evidence="1">Multi-pass membrane protein</topology>
    </subcellularLocation>
</comment>
<dbReference type="InterPro" id="IPR027469">
    <property type="entry name" value="Cation_efflux_TMD_sf"/>
</dbReference>
<feature type="transmembrane region" description="Helical" evidence="8">
    <location>
        <begin position="251"/>
        <end position="273"/>
    </location>
</feature>
<evidence type="ECO:0000256" key="5">
    <source>
        <dbReference type="ARBA" id="ARBA00022989"/>
    </source>
</evidence>
<dbReference type="InterPro" id="IPR036837">
    <property type="entry name" value="Cation_efflux_CTD_sf"/>
</dbReference>
<feature type="compositionally biased region" description="Basic and acidic residues" evidence="7">
    <location>
        <begin position="101"/>
        <end position="115"/>
    </location>
</feature>
<dbReference type="FunFam" id="1.20.1510.10:FF:000006">
    <property type="entry name" value="Divalent cation efflux transporter"/>
    <property type="match status" value="1"/>
</dbReference>
<name>A0A1H4IQU1_RHOJO</name>
<dbReference type="InterPro" id="IPR027470">
    <property type="entry name" value="Cation_efflux_CTD"/>
</dbReference>
<dbReference type="Gene3D" id="1.20.1510.10">
    <property type="entry name" value="Cation efflux protein transmembrane domain"/>
    <property type="match status" value="1"/>
</dbReference>
<feature type="domain" description="Cation efflux protein transmembrane" evidence="9">
    <location>
        <begin position="151"/>
        <end position="342"/>
    </location>
</feature>
<evidence type="ECO:0000313" key="12">
    <source>
        <dbReference type="Proteomes" id="UP000183407"/>
    </source>
</evidence>
<feature type="transmembrane region" description="Helical" evidence="8">
    <location>
        <begin position="149"/>
        <end position="174"/>
    </location>
</feature>
<dbReference type="Gene3D" id="3.30.70.1350">
    <property type="entry name" value="Cation efflux protein, cytoplasmic domain"/>
    <property type="match status" value="1"/>
</dbReference>
<dbReference type="SUPFAM" id="SSF161111">
    <property type="entry name" value="Cation efflux protein transmembrane domain-like"/>
    <property type="match status" value="1"/>
</dbReference>
<evidence type="ECO:0000256" key="1">
    <source>
        <dbReference type="ARBA" id="ARBA00004141"/>
    </source>
</evidence>
<dbReference type="GO" id="GO:0015341">
    <property type="term" value="F:zinc efflux antiporter activity"/>
    <property type="evidence" value="ECO:0007669"/>
    <property type="project" value="TreeGrafter"/>
</dbReference>
<evidence type="ECO:0000256" key="2">
    <source>
        <dbReference type="ARBA" id="ARBA00008114"/>
    </source>
</evidence>
<feature type="transmembrane region" description="Helical" evidence="8">
    <location>
        <begin position="318"/>
        <end position="335"/>
    </location>
</feature>
<dbReference type="InterPro" id="IPR058533">
    <property type="entry name" value="Cation_efflux_TM"/>
</dbReference>
<dbReference type="PANTHER" id="PTHR43840:SF15">
    <property type="entry name" value="MITOCHONDRIAL METAL TRANSPORTER 1-RELATED"/>
    <property type="match status" value="1"/>
</dbReference>
<evidence type="ECO:0000256" key="3">
    <source>
        <dbReference type="ARBA" id="ARBA00022448"/>
    </source>
</evidence>
<dbReference type="PANTHER" id="PTHR43840">
    <property type="entry name" value="MITOCHONDRIAL METAL TRANSPORTER 1-RELATED"/>
    <property type="match status" value="1"/>
</dbReference>
<dbReference type="AlphaFoldDB" id="A0A1H4IQU1"/>
<dbReference type="SUPFAM" id="SSF160240">
    <property type="entry name" value="Cation efflux protein cytoplasmic domain-like"/>
    <property type="match status" value="1"/>
</dbReference>
<feature type="compositionally biased region" description="Basic and acidic residues" evidence="7">
    <location>
        <begin position="436"/>
        <end position="447"/>
    </location>
</feature>
<feature type="region of interest" description="Disordered" evidence="7">
    <location>
        <begin position="436"/>
        <end position="455"/>
    </location>
</feature>
<evidence type="ECO:0000256" key="4">
    <source>
        <dbReference type="ARBA" id="ARBA00022692"/>
    </source>
</evidence>
<feature type="region of interest" description="Disordered" evidence="7">
    <location>
        <begin position="29"/>
        <end position="115"/>
    </location>
</feature>
<dbReference type="NCBIfam" id="TIGR01297">
    <property type="entry name" value="CDF"/>
    <property type="match status" value="1"/>
</dbReference>
<feature type="transmembrane region" description="Helical" evidence="8">
    <location>
        <begin position="293"/>
        <end position="312"/>
    </location>
</feature>
<evidence type="ECO:0000313" key="11">
    <source>
        <dbReference type="EMBL" id="SEB36215.1"/>
    </source>
</evidence>
<keyword evidence="6 8" id="KW-0472">Membrane</keyword>
<feature type="transmembrane region" description="Helical" evidence="8">
    <location>
        <begin position="180"/>
        <end position="197"/>
    </location>
</feature>
<reference evidence="12" key="1">
    <citation type="submission" date="2016-10" db="EMBL/GenBank/DDBJ databases">
        <authorList>
            <person name="Varghese N."/>
        </authorList>
    </citation>
    <scope>NUCLEOTIDE SEQUENCE [LARGE SCALE GENOMIC DNA]</scope>
    <source>
        <strain evidence="12">DSM 44719</strain>
    </source>
</reference>
<sequence length="455" mass="48907">MYHLKYHGVAVDASSRDRTSFMRNHPAISATDTSSVGSHASEHEHGAHAHSRIASGHADHGHAHDDQRHESHGHGDHSPGHGDHDDQRHDDHSSGHGHGHGHGDHDDHDDHDHGHGALAKLKHIFVPHSHDANDAIQSAQESSGQGIRAAWIGLAGMMTTAILQIFIVAISGSIALLADTLHNLGHAMTTIPLVIAFRIGQRAASKRYSYGYRRAEDLVGVLISLVIAASAALIIYESIDALINPRPLSNLGWVFAAGLVGALGNEVVAVYRIRTGRKIGSAALIAEGQHARADGLTSIAVVVGVVGVWFGFARLDAIIGLFIAAAILWILFNSMRTICRRLMDGVDPGVIESMTTTVAAVDGVVDVDRVRARWSGHRMEADANVVVAKGLSVVDGHHIAEQVQHQLLHTTPHLEEVVVHLHPDLSAGELDELHELSGHHASAEARNRYLAKTRR</sequence>
<accession>A0A1H4IQU1</accession>
<dbReference type="Pfam" id="PF01545">
    <property type="entry name" value="Cation_efflux"/>
    <property type="match status" value="1"/>
</dbReference>
<protein>
    <submittedName>
        <fullName evidence="11">Cation diffusion facilitator family transporter</fullName>
    </submittedName>
</protein>
<keyword evidence="4 8" id="KW-0812">Transmembrane</keyword>
<keyword evidence="5 8" id="KW-1133">Transmembrane helix</keyword>
<comment type="similarity">
    <text evidence="2">Belongs to the cation diffusion facilitator (CDF) transporter (TC 2.A.4) family.</text>
</comment>
<proteinExistence type="inferred from homology"/>
<keyword evidence="3" id="KW-0813">Transport</keyword>
<gene>
    <name evidence="11" type="ORF">SAMN04490220_0374</name>
</gene>
<evidence type="ECO:0000259" key="9">
    <source>
        <dbReference type="Pfam" id="PF01545"/>
    </source>
</evidence>
<dbReference type="GO" id="GO:0006882">
    <property type="term" value="P:intracellular zinc ion homeostasis"/>
    <property type="evidence" value="ECO:0007669"/>
    <property type="project" value="TreeGrafter"/>
</dbReference>
<evidence type="ECO:0000256" key="8">
    <source>
        <dbReference type="SAM" id="Phobius"/>
    </source>
</evidence>
<feature type="domain" description="Cation efflux protein cytoplasmic" evidence="10">
    <location>
        <begin position="350"/>
        <end position="423"/>
    </location>
</feature>
<feature type="transmembrane region" description="Helical" evidence="8">
    <location>
        <begin position="218"/>
        <end position="239"/>
    </location>
</feature>
<evidence type="ECO:0000259" key="10">
    <source>
        <dbReference type="Pfam" id="PF16916"/>
    </source>
</evidence>
<dbReference type="InterPro" id="IPR002524">
    <property type="entry name" value="Cation_efflux"/>
</dbReference>
<evidence type="ECO:0000256" key="6">
    <source>
        <dbReference type="ARBA" id="ARBA00023136"/>
    </source>
</evidence>
<evidence type="ECO:0000256" key="7">
    <source>
        <dbReference type="SAM" id="MobiDB-lite"/>
    </source>
</evidence>
<dbReference type="EMBL" id="FNTL01000002">
    <property type="protein sequence ID" value="SEB36215.1"/>
    <property type="molecule type" value="Genomic_DNA"/>
</dbReference>
<dbReference type="Proteomes" id="UP000183407">
    <property type="component" value="Unassembled WGS sequence"/>
</dbReference>